<dbReference type="AlphaFoldDB" id="A0A381ZUY1"/>
<evidence type="ECO:0000313" key="1">
    <source>
        <dbReference type="EMBL" id="SVA93108.1"/>
    </source>
</evidence>
<name>A0A381ZUY1_9ZZZZ</name>
<organism evidence="1">
    <name type="scientific">marine metagenome</name>
    <dbReference type="NCBI Taxonomy" id="408172"/>
    <lineage>
        <taxon>unclassified sequences</taxon>
        <taxon>metagenomes</taxon>
        <taxon>ecological metagenomes</taxon>
    </lineage>
</organism>
<gene>
    <name evidence="1" type="ORF">METZ01_LOCUS145962</name>
</gene>
<proteinExistence type="predicted"/>
<accession>A0A381ZUY1</accession>
<sequence length="48" mass="4938">MTTTTASVVRMSDTSVLVDVDECPVAWREAGSGDVVVDAGILRADLAG</sequence>
<reference evidence="1" key="1">
    <citation type="submission" date="2018-05" db="EMBL/GenBank/DDBJ databases">
        <authorList>
            <person name="Lanie J.A."/>
            <person name="Ng W.-L."/>
            <person name="Kazmierczak K.M."/>
            <person name="Andrzejewski T.M."/>
            <person name="Davidsen T.M."/>
            <person name="Wayne K.J."/>
            <person name="Tettelin H."/>
            <person name="Glass J.I."/>
            <person name="Rusch D."/>
            <person name="Podicherti R."/>
            <person name="Tsui H.-C.T."/>
            <person name="Winkler M.E."/>
        </authorList>
    </citation>
    <scope>NUCLEOTIDE SEQUENCE</scope>
</reference>
<protein>
    <submittedName>
        <fullName evidence="1">Uncharacterized protein</fullName>
    </submittedName>
</protein>
<dbReference type="EMBL" id="UINC01022779">
    <property type="protein sequence ID" value="SVA93108.1"/>
    <property type="molecule type" value="Genomic_DNA"/>
</dbReference>